<dbReference type="EMBL" id="REGN01002954">
    <property type="protein sequence ID" value="RNA25262.1"/>
    <property type="molecule type" value="Genomic_DNA"/>
</dbReference>
<sequence>MASSKSFKLLLLAFSFWYASFPMIDGFWDLREWISFKFPLTAMVKLVDCQNVAHLVLDLPIRWWCPTGRWTKMNAFRRHLNYRRPCLLLH</sequence>
<proteinExistence type="predicted"/>
<protein>
    <submittedName>
        <fullName evidence="1">Uncharacterized protein</fullName>
    </submittedName>
</protein>
<reference evidence="1 2" key="1">
    <citation type="journal article" date="2018" name="Sci. Rep.">
        <title>Genomic signatures of local adaptation to the degree of environmental predictability in rotifers.</title>
        <authorList>
            <person name="Franch-Gras L."/>
            <person name="Hahn C."/>
            <person name="Garcia-Roger E.M."/>
            <person name="Carmona M.J."/>
            <person name="Serra M."/>
            <person name="Gomez A."/>
        </authorList>
    </citation>
    <scope>NUCLEOTIDE SEQUENCE [LARGE SCALE GENOMIC DNA]</scope>
    <source>
        <strain evidence="1">HYR1</strain>
    </source>
</reference>
<dbReference type="Proteomes" id="UP000276133">
    <property type="component" value="Unassembled WGS sequence"/>
</dbReference>
<comment type="caution">
    <text evidence="1">The sequence shown here is derived from an EMBL/GenBank/DDBJ whole genome shotgun (WGS) entry which is preliminary data.</text>
</comment>
<keyword evidence="2" id="KW-1185">Reference proteome</keyword>
<accession>A0A3M7RNZ9</accession>
<dbReference type="AlphaFoldDB" id="A0A3M7RNZ9"/>
<organism evidence="1 2">
    <name type="scientific">Brachionus plicatilis</name>
    <name type="common">Marine rotifer</name>
    <name type="synonym">Brachionus muelleri</name>
    <dbReference type="NCBI Taxonomy" id="10195"/>
    <lineage>
        <taxon>Eukaryota</taxon>
        <taxon>Metazoa</taxon>
        <taxon>Spiralia</taxon>
        <taxon>Gnathifera</taxon>
        <taxon>Rotifera</taxon>
        <taxon>Eurotatoria</taxon>
        <taxon>Monogononta</taxon>
        <taxon>Pseudotrocha</taxon>
        <taxon>Ploima</taxon>
        <taxon>Brachionidae</taxon>
        <taxon>Brachionus</taxon>
    </lineage>
</organism>
<gene>
    <name evidence="1" type="ORF">BpHYR1_003181</name>
</gene>
<evidence type="ECO:0000313" key="1">
    <source>
        <dbReference type="EMBL" id="RNA25262.1"/>
    </source>
</evidence>
<name>A0A3M7RNZ9_BRAPC</name>
<evidence type="ECO:0000313" key="2">
    <source>
        <dbReference type="Proteomes" id="UP000276133"/>
    </source>
</evidence>